<feature type="non-terminal residue" evidence="1">
    <location>
        <position position="1"/>
    </location>
</feature>
<dbReference type="AlphaFoldDB" id="A0A392PW94"/>
<reference evidence="1 2" key="1">
    <citation type="journal article" date="2018" name="Front. Plant Sci.">
        <title>Red Clover (Trifolium pratense) and Zigzag Clover (T. medium) - A Picture of Genomic Similarities and Differences.</title>
        <authorList>
            <person name="Dluhosova J."/>
            <person name="Istvanek J."/>
            <person name="Nedelnik J."/>
            <person name="Repkova J."/>
        </authorList>
    </citation>
    <scope>NUCLEOTIDE SEQUENCE [LARGE SCALE GENOMIC DNA]</scope>
    <source>
        <strain evidence="2">cv. 10/8</strain>
        <tissue evidence="1">Leaf</tissue>
    </source>
</reference>
<evidence type="ECO:0000313" key="2">
    <source>
        <dbReference type="Proteomes" id="UP000265520"/>
    </source>
</evidence>
<organism evidence="1 2">
    <name type="scientific">Trifolium medium</name>
    <dbReference type="NCBI Taxonomy" id="97028"/>
    <lineage>
        <taxon>Eukaryota</taxon>
        <taxon>Viridiplantae</taxon>
        <taxon>Streptophyta</taxon>
        <taxon>Embryophyta</taxon>
        <taxon>Tracheophyta</taxon>
        <taxon>Spermatophyta</taxon>
        <taxon>Magnoliopsida</taxon>
        <taxon>eudicotyledons</taxon>
        <taxon>Gunneridae</taxon>
        <taxon>Pentapetalae</taxon>
        <taxon>rosids</taxon>
        <taxon>fabids</taxon>
        <taxon>Fabales</taxon>
        <taxon>Fabaceae</taxon>
        <taxon>Papilionoideae</taxon>
        <taxon>50 kb inversion clade</taxon>
        <taxon>NPAAA clade</taxon>
        <taxon>Hologalegina</taxon>
        <taxon>IRL clade</taxon>
        <taxon>Trifolieae</taxon>
        <taxon>Trifolium</taxon>
    </lineage>
</organism>
<accession>A0A392PW94</accession>
<evidence type="ECO:0000313" key="1">
    <source>
        <dbReference type="EMBL" id="MCI15769.1"/>
    </source>
</evidence>
<evidence type="ECO:0008006" key="3">
    <source>
        <dbReference type="Google" id="ProtNLM"/>
    </source>
</evidence>
<dbReference type="EMBL" id="LXQA010097876">
    <property type="protein sequence ID" value="MCI15769.1"/>
    <property type="molecule type" value="Genomic_DNA"/>
</dbReference>
<protein>
    <recommendedName>
        <fullName evidence="3">Envelope-like protein</fullName>
    </recommendedName>
</protein>
<proteinExistence type="predicted"/>
<name>A0A392PW94_9FABA</name>
<dbReference type="Proteomes" id="UP000265520">
    <property type="component" value="Unassembled WGS sequence"/>
</dbReference>
<keyword evidence="2" id="KW-1185">Reference proteome</keyword>
<sequence length="100" mass="11278">KVFVRGRCVNFSPSIINQYLGRSIDEIAEMEVSQDEHPDICTADDVPCAREADLTLDYRLYEGSHAADIAGPLVRNYRVQVYTVNFVASNRKSIDPMRIA</sequence>
<comment type="caution">
    <text evidence="1">The sequence shown here is derived from an EMBL/GenBank/DDBJ whole genome shotgun (WGS) entry which is preliminary data.</text>
</comment>